<feature type="non-terminal residue" evidence="2">
    <location>
        <position position="1"/>
    </location>
</feature>
<feature type="compositionally biased region" description="Basic and acidic residues" evidence="1">
    <location>
        <begin position="63"/>
        <end position="97"/>
    </location>
</feature>
<dbReference type="AlphaFoldDB" id="A0A8T2PMQ5"/>
<keyword evidence="3" id="KW-1185">Reference proteome</keyword>
<evidence type="ECO:0000313" key="3">
    <source>
        <dbReference type="Proteomes" id="UP000824540"/>
    </source>
</evidence>
<proteinExistence type="predicted"/>
<feature type="compositionally biased region" description="Polar residues" evidence="1">
    <location>
        <begin position="1"/>
        <end position="10"/>
    </location>
</feature>
<protein>
    <submittedName>
        <fullName evidence="2">Uncharacterized protein</fullName>
    </submittedName>
</protein>
<organism evidence="2 3">
    <name type="scientific">Albula glossodonta</name>
    <name type="common">roundjaw bonefish</name>
    <dbReference type="NCBI Taxonomy" id="121402"/>
    <lineage>
        <taxon>Eukaryota</taxon>
        <taxon>Metazoa</taxon>
        <taxon>Chordata</taxon>
        <taxon>Craniata</taxon>
        <taxon>Vertebrata</taxon>
        <taxon>Euteleostomi</taxon>
        <taxon>Actinopterygii</taxon>
        <taxon>Neopterygii</taxon>
        <taxon>Teleostei</taxon>
        <taxon>Albuliformes</taxon>
        <taxon>Albulidae</taxon>
        <taxon>Albula</taxon>
    </lineage>
</organism>
<dbReference type="Proteomes" id="UP000824540">
    <property type="component" value="Unassembled WGS sequence"/>
</dbReference>
<feature type="region of interest" description="Disordered" evidence="1">
    <location>
        <begin position="1"/>
        <end position="97"/>
    </location>
</feature>
<dbReference type="OrthoDB" id="8963500at2759"/>
<comment type="caution">
    <text evidence="2">The sequence shown here is derived from an EMBL/GenBank/DDBJ whole genome shotgun (WGS) entry which is preliminary data.</text>
</comment>
<sequence>MATQVETLLPNNPLLKQEEHGHASKMKQGEECLEKGAKQTSTADEESKVKGGDSEQGVFVMKEQSKKQVKDESNNQEKENLDKEATHLKDTDGLTEEDMKCNKKEFAEAPPPKVNPWTKKMNAVTVVSVNGQAHHAVKISPGLPSLPVLGLISGDFAWAVHTVLEPVSPQDFRTPILLLGVFVCARTSQWAADVTRLSCDLAAEVGAQ</sequence>
<dbReference type="EMBL" id="JAFBMS010000006">
    <property type="protein sequence ID" value="KAG9351932.1"/>
    <property type="molecule type" value="Genomic_DNA"/>
</dbReference>
<feature type="compositionally biased region" description="Basic and acidic residues" evidence="1">
    <location>
        <begin position="16"/>
        <end position="37"/>
    </location>
</feature>
<gene>
    <name evidence="2" type="ORF">JZ751_023183</name>
</gene>
<evidence type="ECO:0000256" key="1">
    <source>
        <dbReference type="SAM" id="MobiDB-lite"/>
    </source>
</evidence>
<name>A0A8T2PMQ5_9TELE</name>
<evidence type="ECO:0000313" key="2">
    <source>
        <dbReference type="EMBL" id="KAG9351932.1"/>
    </source>
</evidence>
<reference evidence="2" key="1">
    <citation type="thesis" date="2021" institute="BYU ScholarsArchive" country="Provo, UT, USA">
        <title>Applications of and Algorithms for Genome Assembly and Genomic Analyses with an Emphasis on Marine Teleosts.</title>
        <authorList>
            <person name="Pickett B.D."/>
        </authorList>
    </citation>
    <scope>NUCLEOTIDE SEQUENCE</scope>
    <source>
        <strain evidence="2">HI-2016</strain>
    </source>
</reference>
<accession>A0A8T2PMQ5</accession>